<dbReference type="PROSITE" id="PS51352">
    <property type="entry name" value="THIOREDOXIN_2"/>
    <property type="match status" value="1"/>
</dbReference>
<comment type="caution">
    <text evidence="2">The sequence shown here is derived from an EMBL/GenBank/DDBJ whole genome shotgun (WGS) entry which is preliminary data.</text>
</comment>
<dbReference type="GO" id="GO:0015035">
    <property type="term" value="F:protein-disulfide reductase activity"/>
    <property type="evidence" value="ECO:0007669"/>
    <property type="project" value="TreeGrafter"/>
</dbReference>
<dbReference type="SUPFAM" id="SSF52833">
    <property type="entry name" value="Thioredoxin-like"/>
    <property type="match status" value="1"/>
</dbReference>
<dbReference type="CDD" id="cd02947">
    <property type="entry name" value="TRX_family"/>
    <property type="match status" value="1"/>
</dbReference>
<gene>
    <name evidence="2" type="ORF">BD626DRAFT_50878</name>
</gene>
<sequence>MSLNVLRQSVSTQLAQGSRRSFASTALRAKHYPNADQKVYNDMSGESFKDRIVLVDFYADWCRPCHMLSPVLEKSTAEGQLSGTSKLPLDLVQFDTDSEFGMQLGQQFSIRSLPTVMAFRNGKPIPGAQFVGALNEAGVSNFIKQL</sequence>
<feature type="domain" description="Thioredoxin" evidence="1">
    <location>
        <begin position="20"/>
        <end position="146"/>
    </location>
</feature>
<dbReference type="PANTHER" id="PTHR45663:SF11">
    <property type="entry name" value="GEO12009P1"/>
    <property type="match status" value="1"/>
</dbReference>
<accession>A0A550CCQ5</accession>
<keyword evidence="3" id="KW-1185">Reference proteome</keyword>
<evidence type="ECO:0000259" key="1">
    <source>
        <dbReference type="PROSITE" id="PS51352"/>
    </source>
</evidence>
<dbReference type="Pfam" id="PF00085">
    <property type="entry name" value="Thioredoxin"/>
    <property type="match status" value="1"/>
</dbReference>
<dbReference type="Proteomes" id="UP000320762">
    <property type="component" value="Unassembled WGS sequence"/>
</dbReference>
<name>A0A550CCQ5_9AGAR</name>
<proteinExistence type="predicted"/>
<organism evidence="2 3">
    <name type="scientific">Schizophyllum amplum</name>
    <dbReference type="NCBI Taxonomy" id="97359"/>
    <lineage>
        <taxon>Eukaryota</taxon>
        <taxon>Fungi</taxon>
        <taxon>Dikarya</taxon>
        <taxon>Basidiomycota</taxon>
        <taxon>Agaricomycotina</taxon>
        <taxon>Agaricomycetes</taxon>
        <taxon>Agaricomycetidae</taxon>
        <taxon>Agaricales</taxon>
        <taxon>Schizophyllaceae</taxon>
        <taxon>Schizophyllum</taxon>
    </lineage>
</organism>
<dbReference type="Gene3D" id="3.40.30.10">
    <property type="entry name" value="Glutaredoxin"/>
    <property type="match status" value="1"/>
</dbReference>
<evidence type="ECO:0000313" key="3">
    <source>
        <dbReference type="Proteomes" id="UP000320762"/>
    </source>
</evidence>
<evidence type="ECO:0000313" key="2">
    <source>
        <dbReference type="EMBL" id="TRM62554.1"/>
    </source>
</evidence>
<dbReference type="AlphaFoldDB" id="A0A550CCQ5"/>
<dbReference type="InterPro" id="IPR036249">
    <property type="entry name" value="Thioredoxin-like_sf"/>
</dbReference>
<dbReference type="EMBL" id="VDMD01000012">
    <property type="protein sequence ID" value="TRM62554.1"/>
    <property type="molecule type" value="Genomic_DNA"/>
</dbReference>
<dbReference type="PANTHER" id="PTHR45663">
    <property type="entry name" value="GEO12009P1"/>
    <property type="match status" value="1"/>
</dbReference>
<dbReference type="InterPro" id="IPR013766">
    <property type="entry name" value="Thioredoxin_domain"/>
</dbReference>
<reference evidence="2 3" key="1">
    <citation type="journal article" date="2019" name="New Phytol.">
        <title>Comparative genomics reveals unique wood-decay strategies and fruiting body development in the Schizophyllaceae.</title>
        <authorList>
            <person name="Almasi E."/>
            <person name="Sahu N."/>
            <person name="Krizsan K."/>
            <person name="Balint B."/>
            <person name="Kovacs G.M."/>
            <person name="Kiss B."/>
            <person name="Cseklye J."/>
            <person name="Drula E."/>
            <person name="Henrissat B."/>
            <person name="Nagy I."/>
            <person name="Chovatia M."/>
            <person name="Adam C."/>
            <person name="LaButti K."/>
            <person name="Lipzen A."/>
            <person name="Riley R."/>
            <person name="Grigoriev I.V."/>
            <person name="Nagy L.G."/>
        </authorList>
    </citation>
    <scope>NUCLEOTIDE SEQUENCE [LARGE SCALE GENOMIC DNA]</scope>
    <source>
        <strain evidence="2 3">NL-1724</strain>
    </source>
</reference>
<dbReference type="STRING" id="97359.A0A550CCQ5"/>
<dbReference type="PRINTS" id="PR00421">
    <property type="entry name" value="THIOREDOXIN"/>
</dbReference>
<dbReference type="OrthoDB" id="2121326at2759"/>
<protein>
    <submittedName>
        <fullName evidence="2">Thioredoxin-like protein</fullName>
    </submittedName>
</protein>
<dbReference type="GO" id="GO:0005737">
    <property type="term" value="C:cytoplasm"/>
    <property type="evidence" value="ECO:0007669"/>
    <property type="project" value="TreeGrafter"/>
</dbReference>